<dbReference type="InterPro" id="IPR027417">
    <property type="entry name" value="P-loop_NTPase"/>
</dbReference>
<dbReference type="AlphaFoldDB" id="A0A4V3UMZ6"/>
<dbReference type="InterPro" id="IPR050611">
    <property type="entry name" value="ABCF"/>
</dbReference>
<protein>
    <recommendedName>
        <fullName evidence="5">ABC transporter domain-containing protein</fullName>
    </recommendedName>
</protein>
<keyword evidence="4" id="KW-1185">Reference proteome</keyword>
<evidence type="ECO:0000256" key="2">
    <source>
        <dbReference type="SAM" id="MobiDB-lite"/>
    </source>
</evidence>
<dbReference type="Gene3D" id="3.40.50.300">
    <property type="entry name" value="P-loop containing nucleotide triphosphate hydrolases"/>
    <property type="match status" value="1"/>
</dbReference>
<dbReference type="SUPFAM" id="SSF52540">
    <property type="entry name" value="P-loop containing nucleoside triphosphate hydrolases"/>
    <property type="match status" value="1"/>
</dbReference>
<evidence type="ECO:0000313" key="3">
    <source>
        <dbReference type="EMBL" id="THC89214.1"/>
    </source>
</evidence>
<evidence type="ECO:0000256" key="1">
    <source>
        <dbReference type="ARBA" id="ARBA00022737"/>
    </source>
</evidence>
<proteinExistence type="predicted"/>
<dbReference type="STRING" id="1220188.A0A4V3UMZ6"/>
<evidence type="ECO:0000313" key="4">
    <source>
        <dbReference type="Proteomes" id="UP000308092"/>
    </source>
</evidence>
<dbReference type="VEuPathDB" id="FungiDB:EYZ11_011333"/>
<dbReference type="Proteomes" id="UP000308092">
    <property type="component" value="Unassembled WGS sequence"/>
</dbReference>
<evidence type="ECO:0008006" key="5">
    <source>
        <dbReference type="Google" id="ProtNLM"/>
    </source>
</evidence>
<dbReference type="PANTHER" id="PTHR19211">
    <property type="entry name" value="ATP-BINDING TRANSPORT PROTEIN-RELATED"/>
    <property type="match status" value="1"/>
</dbReference>
<dbReference type="PANTHER" id="PTHR19211:SF135">
    <property type="entry name" value="ATPASE, PUTATIVE (AFU_ORTHOLOGUE AFUA_1G16440)-RELATED"/>
    <property type="match status" value="1"/>
</dbReference>
<comment type="caution">
    <text evidence="3">The sequence shown here is derived from an EMBL/GenBank/DDBJ whole genome shotgun (WGS) entry which is preliminary data.</text>
</comment>
<keyword evidence="1" id="KW-0677">Repeat</keyword>
<name>A0A4V3UMZ6_9EURO</name>
<dbReference type="EMBL" id="SOSA01000690">
    <property type="protein sequence ID" value="THC89214.1"/>
    <property type="molecule type" value="Genomic_DNA"/>
</dbReference>
<accession>A0A4V3UMZ6</accession>
<organism evidence="3 4">
    <name type="scientific">Aspergillus tanneri</name>
    <dbReference type="NCBI Taxonomy" id="1220188"/>
    <lineage>
        <taxon>Eukaryota</taxon>
        <taxon>Fungi</taxon>
        <taxon>Dikarya</taxon>
        <taxon>Ascomycota</taxon>
        <taxon>Pezizomycotina</taxon>
        <taxon>Eurotiomycetes</taxon>
        <taxon>Eurotiomycetidae</taxon>
        <taxon>Eurotiales</taxon>
        <taxon>Aspergillaceae</taxon>
        <taxon>Aspergillus</taxon>
        <taxon>Aspergillus subgen. Circumdati</taxon>
    </lineage>
</organism>
<reference evidence="3 4" key="1">
    <citation type="submission" date="2019-03" db="EMBL/GenBank/DDBJ databases">
        <title>The genome sequence of a newly discovered highly antifungal drug resistant Aspergillus species, Aspergillus tanneri NIH 1004.</title>
        <authorList>
            <person name="Mounaud S."/>
            <person name="Singh I."/>
            <person name="Joardar V."/>
            <person name="Pakala S."/>
            <person name="Pakala S."/>
            <person name="Venepally P."/>
            <person name="Hoover J."/>
            <person name="Nierman W."/>
            <person name="Chung J."/>
            <person name="Losada L."/>
        </authorList>
    </citation>
    <scope>NUCLEOTIDE SEQUENCE [LARGE SCALE GENOMIC DNA]</scope>
    <source>
        <strain evidence="3 4">NIH1004</strain>
    </source>
</reference>
<sequence length="235" mass="26063">MTVPTIIATCKQTRFHLLDDKPSQEIDVEGLTIAVSSAQDKTDDASKPKLKGKTKAKADTRELISDGHLRLKAGVHYGLIGRNGTGKSTILQQTDSAEQGCFEERESGNNENKHKTVLEYAMSSDRHKNDVAEKINLLSKSFETDDPLQPVNAIRRVRHDMVEKQLFLAQKNASLKSGVRGLQARKDLKSVESKHQDSLKLLDQQEPIDGEAVQKDTQAAVEMLQDLQSQFDAVS</sequence>
<gene>
    <name evidence="3" type="ORF">EYZ11_011333</name>
</gene>
<feature type="region of interest" description="Disordered" evidence="2">
    <location>
        <begin position="38"/>
        <end position="58"/>
    </location>
</feature>
<dbReference type="GO" id="GO:0005524">
    <property type="term" value="F:ATP binding"/>
    <property type="evidence" value="ECO:0007669"/>
    <property type="project" value="TreeGrafter"/>
</dbReference>